<dbReference type="PANTHER" id="PTHR45266:SF3">
    <property type="entry name" value="OXALOACETATE DECARBOXYLASE ALPHA CHAIN"/>
    <property type="match status" value="1"/>
</dbReference>
<dbReference type="KEGG" id="fwa:DCMF_06380"/>
<feature type="domain" description="Lipoyl-binding" evidence="2">
    <location>
        <begin position="1"/>
        <end position="72"/>
    </location>
</feature>
<evidence type="ECO:0000259" key="2">
    <source>
        <dbReference type="PROSITE" id="PS50968"/>
    </source>
</evidence>
<gene>
    <name evidence="3" type="ORF">DCMF_06380</name>
</gene>
<accession>A0A3G1KPU3</accession>
<organism evidence="3 4">
    <name type="scientific">Formimonas warabiya</name>
    <dbReference type="NCBI Taxonomy" id="1761012"/>
    <lineage>
        <taxon>Bacteria</taxon>
        <taxon>Bacillati</taxon>
        <taxon>Bacillota</taxon>
        <taxon>Clostridia</taxon>
        <taxon>Eubacteriales</taxon>
        <taxon>Peptococcaceae</taxon>
        <taxon>Candidatus Formimonas</taxon>
    </lineage>
</organism>
<proteinExistence type="predicted"/>
<name>A0A3G1KPU3_FORW1</name>
<dbReference type="InterPro" id="IPR050709">
    <property type="entry name" value="Biotin_Carboxyl_Carrier/Decarb"/>
</dbReference>
<protein>
    <recommendedName>
        <fullName evidence="2">Lipoyl-binding domain-containing protein</fullName>
    </recommendedName>
</protein>
<dbReference type="Pfam" id="PF00364">
    <property type="entry name" value="Biotin_lipoyl"/>
    <property type="match status" value="1"/>
</dbReference>
<dbReference type="Proteomes" id="UP000323521">
    <property type="component" value="Chromosome"/>
</dbReference>
<evidence type="ECO:0000256" key="1">
    <source>
        <dbReference type="ARBA" id="ARBA00023267"/>
    </source>
</evidence>
<dbReference type="OrthoDB" id="9812676at2"/>
<dbReference type="Gene3D" id="2.40.50.100">
    <property type="match status" value="1"/>
</dbReference>
<evidence type="ECO:0000313" key="3">
    <source>
        <dbReference type="EMBL" id="ATW24456.1"/>
    </source>
</evidence>
<dbReference type="InterPro" id="IPR011053">
    <property type="entry name" value="Single_hybrid_motif"/>
</dbReference>
<dbReference type="RefSeq" id="WP_148133652.1">
    <property type="nucleotide sequence ID" value="NZ_CP017634.1"/>
</dbReference>
<reference evidence="3 4" key="1">
    <citation type="submission" date="2016-10" db="EMBL/GenBank/DDBJ databases">
        <title>Complete Genome Sequence of Peptococcaceae strain DCMF.</title>
        <authorList>
            <person name="Edwards R.J."/>
            <person name="Holland S.I."/>
            <person name="Deshpande N.P."/>
            <person name="Wong Y.K."/>
            <person name="Ertan H."/>
            <person name="Manefield M."/>
            <person name="Russell T.L."/>
            <person name="Lee M.J."/>
        </authorList>
    </citation>
    <scope>NUCLEOTIDE SEQUENCE [LARGE SCALE GENOMIC DNA]</scope>
    <source>
        <strain evidence="3 4">DCMF</strain>
    </source>
</reference>
<dbReference type="PANTHER" id="PTHR45266">
    <property type="entry name" value="OXALOACETATE DECARBOXYLASE ALPHA CHAIN"/>
    <property type="match status" value="1"/>
</dbReference>
<dbReference type="CDD" id="cd06850">
    <property type="entry name" value="biotinyl_domain"/>
    <property type="match status" value="1"/>
</dbReference>
<dbReference type="PROSITE" id="PS50968">
    <property type="entry name" value="BIOTINYL_LIPOYL"/>
    <property type="match status" value="1"/>
</dbReference>
<keyword evidence="1" id="KW-0092">Biotin</keyword>
<dbReference type="EMBL" id="CP017634">
    <property type="protein sequence ID" value="ATW24456.1"/>
    <property type="molecule type" value="Genomic_DNA"/>
</dbReference>
<dbReference type="AlphaFoldDB" id="A0A3G1KPU3"/>
<keyword evidence="4" id="KW-1185">Reference proteome</keyword>
<dbReference type="InterPro" id="IPR000089">
    <property type="entry name" value="Biotin_lipoyl"/>
</dbReference>
<dbReference type="SUPFAM" id="SSF51230">
    <property type="entry name" value="Single hybrid motif"/>
    <property type="match status" value="1"/>
</dbReference>
<evidence type="ECO:0000313" key="4">
    <source>
        <dbReference type="Proteomes" id="UP000323521"/>
    </source>
</evidence>
<sequence length="73" mass="7937">MAILEVRAEITGLVSETFCQVGDQVNEDDTLLEVESMKMLVPLMAPENGVVKEILVKHGERLTAGDVAVILEV</sequence>